<sequence>LVGSNRVTIYATNLAPLDTARVEIDSPAVRVIDQGESIKLTCTVEGRFSSFSFIISF</sequence>
<dbReference type="WBParaSite" id="BTMF_0001807501-mRNA-1">
    <property type="protein sequence ID" value="BTMF_0001807501-mRNA-1"/>
    <property type="gene ID" value="BTMF_0001807501"/>
</dbReference>
<dbReference type="AlphaFoldDB" id="A0A0R3RDF2"/>
<proteinExistence type="predicted"/>
<protein>
    <submittedName>
        <fullName evidence="1">Ig-like domain-containing protein</fullName>
    </submittedName>
</protein>
<name>A0A0R3RDF2_9BILA</name>
<evidence type="ECO:0000313" key="1">
    <source>
        <dbReference type="WBParaSite" id="BTMF_0001807501-mRNA-1"/>
    </source>
</evidence>
<reference evidence="1" key="1">
    <citation type="submission" date="2017-02" db="UniProtKB">
        <authorList>
            <consortium name="WormBaseParasite"/>
        </authorList>
    </citation>
    <scope>IDENTIFICATION</scope>
</reference>
<accession>A0A0R3RDF2</accession>
<organism evidence="1">
    <name type="scientific">Brugia timori</name>
    <dbReference type="NCBI Taxonomy" id="42155"/>
    <lineage>
        <taxon>Eukaryota</taxon>
        <taxon>Metazoa</taxon>
        <taxon>Ecdysozoa</taxon>
        <taxon>Nematoda</taxon>
        <taxon>Chromadorea</taxon>
        <taxon>Rhabditida</taxon>
        <taxon>Spirurina</taxon>
        <taxon>Spiruromorpha</taxon>
        <taxon>Filarioidea</taxon>
        <taxon>Onchocercidae</taxon>
        <taxon>Brugia</taxon>
    </lineage>
</organism>
<dbReference type="STRING" id="42155.A0A0R3RDF2"/>